<dbReference type="GO" id="GO:0005524">
    <property type="term" value="F:ATP binding"/>
    <property type="evidence" value="ECO:0007669"/>
    <property type="project" value="UniProtKB-UniRule"/>
</dbReference>
<evidence type="ECO:0000259" key="11">
    <source>
        <dbReference type="Pfam" id="PF08544"/>
    </source>
</evidence>
<dbReference type="GO" id="GO:0019288">
    <property type="term" value="P:isopentenyl diphosphate biosynthetic process, methylerythritol 4-phosphate pathway"/>
    <property type="evidence" value="ECO:0007669"/>
    <property type="project" value="UniProtKB-UniRule"/>
</dbReference>
<dbReference type="Gene3D" id="3.30.230.10">
    <property type="match status" value="1"/>
</dbReference>
<comment type="similarity">
    <text evidence="1 9">Belongs to the GHMP kinase family. IspE subfamily.</text>
</comment>
<evidence type="ECO:0000256" key="3">
    <source>
        <dbReference type="ARBA" id="ARBA00017473"/>
    </source>
</evidence>
<dbReference type="UniPathway" id="UPA00056">
    <property type="reaction ID" value="UER00094"/>
</dbReference>
<dbReference type="PIRSF" id="PIRSF010376">
    <property type="entry name" value="IspE"/>
    <property type="match status" value="1"/>
</dbReference>
<dbReference type="InterPro" id="IPR036554">
    <property type="entry name" value="GHMP_kinase_C_sf"/>
</dbReference>
<evidence type="ECO:0000256" key="7">
    <source>
        <dbReference type="ARBA" id="ARBA00022840"/>
    </source>
</evidence>
<dbReference type="InterPro" id="IPR006204">
    <property type="entry name" value="GHMP_kinase_N_dom"/>
</dbReference>
<dbReference type="Gene3D" id="3.30.70.890">
    <property type="entry name" value="GHMP kinase, C-terminal domain"/>
    <property type="match status" value="1"/>
</dbReference>
<evidence type="ECO:0000256" key="6">
    <source>
        <dbReference type="ARBA" id="ARBA00022777"/>
    </source>
</evidence>
<evidence type="ECO:0000313" key="12">
    <source>
        <dbReference type="EMBL" id="QCD35143.1"/>
    </source>
</evidence>
<evidence type="ECO:0000256" key="5">
    <source>
        <dbReference type="ARBA" id="ARBA00022741"/>
    </source>
</evidence>
<evidence type="ECO:0000313" key="13">
    <source>
        <dbReference type="Proteomes" id="UP000297031"/>
    </source>
</evidence>
<comment type="pathway">
    <text evidence="9">Isoprenoid biosynthesis; isopentenyl diphosphate biosynthesis via DXP pathway; isopentenyl diphosphate from 1-deoxy-D-xylulose 5-phosphate: step 3/6.</text>
</comment>
<feature type="domain" description="GHMP kinase C-terminal" evidence="11">
    <location>
        <begin position="207"/>
        <end position="267"/>
    </location>
</feature>
<keyword evidence="7 9" id="KW-0067">ATP-binding</keyword>
<dbReference type="InterPro" id="IPR020568">
    <property type="entry name" value="Ribosomal_Su5_D2-typ_SF"/>
</dbReference>
<name>A0A4P7VEG2_9BACT</name>
<gene>
    <name evidence="9" type="primary">ispE</name>
    <name evidence="12" type="ORF">E7746_04220</name>
</gene>
<proteinExistence type="inferred from homology"/>
<evidence type="ECO:0000256" key="1">
    <source>
        <dbReference type="ARBA" id="ARBA00009684"/>
    </source>
</evidence>
<dbReference type="HAMAP" id="MF_00061">
    <property type="entry name" value="IspE"/>
    <property type="match status" value="1"/>
</dbReference>
<dbReference type="RefSeq" id="WP_136409948.1">
    <property type="nucleotide sequence ID" value="NZ_CP039393.1"/>
</dbReference>
<evidence type="ECO:0000259" key="10">
    <source>
        <dbReference type="Pfam" id="PF00288"/>
    </source>
</evidence>
<sequence>MILFPNAKINLGLYITRRRDDGYHDLSTCFYPVKWRDILEIVPAHGDTTTLTVTGRKVECEPEKNLVMKAYRALDSVVPLPPVDIYLHKVIPDGAGLGGGSADAAFTLLGLNELLQLELPKERLASIASTVGADCPFFIYNTPMLATGIGDIFTPADIDLSDYCIAIVKPHASVSTREAYSGVTPRLPSLPLDMALAMPVESWRDNVANDFEESIFPSHPEISEVKSMLYDLGAVYASMSGSGASVFGLFPASRGDILADELNRLFKGCDIHCSPLA</sequence>
<dbReference type="InterPro" id="IPR014721">
    <property type="entry name" value="Ribsml_uS5_D2-typ_fold_subgr"/>
</dbReference>
<dbReference type="InterPro" id="IPR013750">
    <property type="entry name" value="GHMP_kinase_C_dom"/>
</dbReference>
<dbReference type="PANTHER" id="PTHR43527:SF2">
    <property type="entry name" value="4-DIPHOSPHOCYTIDYL-2-C-METHYL-D-ERYTHRITOL KINASE, CHLOROPLASTIC"/>
    <property type="match status" value="1"/>
</dbReference>
<feature type="domain" description="GHMP kinase N-terminal" evidence="10">
    <location>
        <begin position="65"/>
        <end position="140"/>
    </location>
</feature>
<reference evidence="12 13" key="1">
    <citation type="submission" date="2019-02" db="EMBL/GenBank/DDBJ databases">
        <title>Isolation and identification of novel species under the genus Muribaculum.</title>
        <authorList>
            <person name="Miyake S."/>
            <person name="Ding Y."/>
            <person name="Low A."/>
            <person name="Soh M."/>
            <person name="Seedorf H."/>
        </authorList>
    </citation>
    <scope>NUCLEOTIDE SEQUENCE [LARGE SCALE GENOMIC DNA]</scope>
    <source>
        <strain evidence="12 13">TLL-A4</strain>
    </source>
</reference>
<dbReference type="AlphaFoldDB" id="A0A4P7VEG2"/>
<evidence type="ECO:0000256" key="4">
    <source>
        <dbReference type="ARBA" id="ARBA00022679"/>
    </source>
</evidence>
<dbReference type="EC" id="2.7.1.148" evidence="2 9"/>
<keyword evidence="13" id="KW-1185">Reference proteome</keyword>
<evidence type="ECO:0000256" key="2">
    <source>
        <dbReference type="ARBA" id="ARBA00012052"/>
    </source>
</evidence>
<dbReference type="OrthoDB" id="9809438at2"/>
<accession>A0A4P7VEG2</accession>
<dbReference type="SUPFAM" id="SSF55060">
    <property type="entry name" value="GHMP Kinase, C-terminal domain"/>
    <property type="match status" value="1"/>
</dbReference>
<dbReference type="PANTHER" id="PTHR43527">
    <property type="entry name" value="4-DIPHOSPHOCYTIDYL-2-C-METHYL-D-ERYTHRITOL KINASE, CHLOROPLASTIC"/>
    <property type="match status" value="1"/>
</dbReference>
<keyword evidence="4 9" id="KW-0808">Transferase</keyword>
<dbReference type="Pfam" id="PF00288">
    <property type="entry name" value="GHMP_kinases_N"/>
    <property type="match status" value="1"/>
</dbReference>
<feature type="active site" evidence="9">
    <location>
        <position position="8"/>
    </location>
</feature>
<dbReference type="InterPro" id="IPR004424">
    <property type="entry name" value="IspE"/>
</dbReference>
<evidence type="ECO:0000256" key="8">
    <source>
        <dbReference type="ARBA" id="ARBA00032554"/>
    </source>
</evidence>
<dbReference type="GO" id="GO:0050515">
    <property type="term" value="F:4-(cytidine 5'-diphospho)-2-C-methyl-D-erythritol kinase activity"/>
    <property type="evidence" value="ECO:0007669"/>
    <property type="project" value="UniProtKB-UniRule"/>
</dbReference>
<comment type="catalytic activity">
    <reaction evidence="9">
        <text>4-CDP-2-C-methyl-D-erythritol + ATP = 4-CDP-2-C-methyl-D-erythritol 2-phosphate + ADP + H(+)</text>
        <dbReference type="Rhea" id="RHEA:18437"/>
        <dbReference type="ChEBI" id="CHEBI:15378"/>
        <dbReference type="ChEBI" id="CHEBI:30616"/>
        <dbReference type="ChEBI" id="CHEBI:57823"/>
        <dbReference type="ChEBI" id="CHEBI:57919"/>
        <dbReference type="ChEBI" id="CHEBI:456216"/>
        <dbReference type="EC" id="2.7.1.148"/>
    </reaction>
</comment>
<dbReference type="KEGG" id="mgod:E7746_04220"/>
<dbReference type="GO" id="GO:0016114">
    <property type="term" value="P:terpenoid biosynthetic process"/>
    <property type="evidence" value="ECO:0007669"/>
    <property type="project" value="UniProtKB-UniRule"/>
</dbReference>
<feature type="active site" evidence="9">
    <location>
        <position position="134"/>
    </location>
</feature>
<dbReference type="SUPFAM" id="SSF54211">
    <property type="entry name" value="Ribosomal protein S5 domain 2-like"/>
    <property type="match status" value="1"/>
</dbReference>
<comment type="function">
    <text evidence="9">Catalyzes the phosphorylation of the position 2 hydroxy group of 4-diphosphocytidyl-2C-methyl-D-erythritol.</text>
</comment>
<keyword evidence="5 9" id="KW-0547">Nucleotide-binding</keyword>
<dbReference type="EMBL" id="CP039393">
    <property type="protein sequence ID" value="QCD35143.1"/>
    <property type="molecule type" value="Genomic_DNA"/>
</dbReference>
<evidence type="ECO:0000256" key="9">
    <source>
        <dbReference type="HAMAP-Rule" id="MF_00061"/>
    </source>
</evidence>
<dbReference type="Pfam" id="PF08544">
    <property type="entry name" value="GHMP_kinases_C"/>
    <property type="match status" value="1"/>
</dbReference>
<dbReference type="NCBIfam" id="TIGR00154">
    <property type="entry name" value="ispE"/>
    <property type="match status" value="1"/>
</dbReference>
<feature type="binding site" evidence="9">
    <location>
        <begin position="92"/>
        <end position="102"/>
    </location>
    <ligand>
        <name>ATP</name>
        <dbReference type="ChEBI" id="CHEBI:30616"/>
    </ligand>
</feature>
<dbReference type="Proteomes" id="UP000297031">
    <property type="component" value="Chromosome"/>
</dbReference>
<keyword evidence="9" id="KW-0414">Isoprene biosynthesis</keyword>
<organism evidence="12 13">
    <name type="scientific">Muribaculum gordoncarteri</name>
    <dbReference type="NCBI Taxonomy" id="2530390"/>
    <lineage>
        <taxon>Bacteria</taxon>
        <taxon>Pseudomonadati</taxon>
        <taxon>Bacteroidota</taxon>
        <taxon>Bacteroidia</taxon>
        <taxon>Bacteroidales</taxon>
        <taxon>Muribaculaceae</taxon>
        <taxon>Muribaculum</taxon>
    </lineage>
</organism>
<protein>
    <recommendedName>
        <fullName evidence="3 9">4-diphosphocytidyl-2-C-methyl-D-erythritol kinase</fullName>
        <shortName evidence="9">CMK</shortName>
        <ecNumber evidence="2 9">2.7.1.148</ecNumber>
    </recommendedName>
    <alternativeName>
        <fullName evidence="8 9">4-(cytidine-5'-diphospho)-2-C-methyl-D-erythritol kinase</fullName>
    </alternativeName>
</protein>
<keyword evidence="6 9" id="KW-0418">Kinase</keyword>